<dbReference type="SUPFAM" id="SSF55257">
    <property type="entry name" value="RBP11-like subunits of RNA polymerase"/>
    <property type="match status" value="1"/>
</dbReference>
<feature type="domain" description="4Fe-4S ferredoxin-type" evidence="4">
    <location>
        <begin position="202"/>
        <end position="232"/>
    </location>
</feature>
<dbReference type="HAMAP" id="MF_00320">
    <property type="entry name" value="RNApol_arch_Rpo3"/>
    <property type="match status" value="1"/>
</dbReference>
<dbReference type="NCBIfam" id="NF001988">
    <property type="entry name" value="PRK00783.1"/>
    <property type="match status" value="1"/>
</dbReference>
<dbReference type="InterPro" id="IPR022842">
    <property type="entry name" value="RNAP_Rpo3/Rpb3/RPAC1"/>
</dbReference>
<evidence type="ECO:0000313" key="5">
    <source>
        <dbReference type="EMBL" id="GAG64961.1"/>
    </source>
</evidence>
<dbReference type="GO" id="GO:0003899">
    <property type="term" value="F:DNA-directed RNA polymerase activity"/>
    <property type="evidence" value="ECO:0007669"/>
    <property type="project" value="InterPro"/>
</dbReference>
<keyword evidence="2" id="KW-0804">Transcription</keyword>
<dbReference type="EMBL" id="BART01006515">
    <property type="protein sequence ID" value="GAG64961.1"/>
    <property type="molecule type" value="Genomic_DNA"/>
</dbReference>
<comment type="similarity">
    <text evidence="3">Belongs to the archaeal Rpo3/eukaryotic RPB3 RNA polymerase subunit family.</text>
</comment>
<dbReference type="GO" id="GO:0046983">
    <property type="term" value="F:protein dimerization activity"/>
    <property type="evidence" value="ECO:0007669"/>
    <property type="project" value="InterPro"/>
</dbReference>
<dbReference type="GO" id="GO:0003677">
    <property type="term" value="F:DNA binding"/>
    <property type="evidence" value="ECO:0007669"/>
    <property type="project" value="InterPro"/>
</dbReference>
<dbReference type="PANTHER" id="PTHR11800">
    <property type="entry name" value="DNA-DIRECTED RNA POLYMERASE"/>
    <property type="match status" value="1"/>
</dbReference>
<dbReference type="SUPFAM" id="SSF56553">
    <property type="entry name" value="Insert subdomain of RNA polymerase alpha subunit"/>
    <property type="match status" value="1"/>
</dbReference>
<organism evidence="5">
    <name type="scientific">marine sediment metagenome</name>
    <dbReference type="NCBI Taxonomy" id="412755"/>
    <lineage>
        <taxon>unclassified sequences</taxon>
        <taxon>metagenomes</taxon>
        <taxon>ecological metagenomes</taxon>
    </lineage>
</organism>
<dbReference type="InterPro" id="IPR011263">
    <property type="entry name" value="DNA-dir_RNA_pol_RpoA/D/Rpb3"/>
</dbReference>
<dbReference type="InterPro" id="IPR017896">
    <property type="entry name" value="4Fe4S_Fe-S-bd"/>
</dbReference>
<dbReference type="Pfam" id="PF01000">
    <property type="entry name" value="RNA_pol_A_bac"/>
    <property type="match status" value="1"/>
</dbReference>
<proteinExistence type="inferred from homology"/>
<dbReference type="GO" id="GO:0000428">
    <property type="term" value="C:DNA-directed RNA polymerase complex"/>
    <property type="evidence" value="ECO:0007669"/>
    <property type="project" value="UniProtKB-KW"/>
</dbReference>
<evidence type="ECO:0000256" key="2">
    <source>
        <dbReference type="ARBA" id="ARBA00023163"/>
    </source>
</evidence>
<evidence type="ECO:0000256" key="1">
    <source>
        <dbReference type="ARBA" id="ARBA00022478"/>
    </source>
</evidence>
<accession>X1AZ03</accession>
<sequence>MDIKVLEKADNKLVFVVEDISIEIANAIRRIILSEIPVMAVDEVIVLKNDSPLYDEIIAHRLGMIPLTTDLDTYKLPQDCECGGFGCPLCQVSLTCEVINTTNTPLKVYSGDLKSNDPQITPVDSKIPIVKIDKNNQLILEAYAVLGKAKEHVKWQAVSNIFYRFYPDIEFDNSKCAKCSDKCKVARMCPEKLYDFSDGKVPKLSEDYWETCTLCKSCEMDCLEEAIKLRFKDNTYIFSIESDGVLPFNVILKKTFEIFLEKIDEFVEKLEVLELES</sequence>
<protein>
    <recommendedName>
        <fullName evidence="4">4Fe-4S ferredoxin-type domain-containing protein</fullName>
    </recommendedName>
</protein>
<evidence type="ECO:0000259" key="4">
    <source>
        <dbReference type="PROSITE" id="PS51379"/>
    </source>
</evidence>
<keyword evidence="1" id="KW-0240">DNA-directed RNA polymerase</keyword>
<dbReference type="PROSITE" id="PS51379">
    <property type="entry name" value="4FE4S_FER_2"/>
    <property type="match status" value="2"/>
</dbReference>
<dbReference type="InterPro" id="IPR050518">
    <property type="entry name" value="Rpo3/RPB3_RNA_Pol_subunit"/>
</dbReference>
<dbReference type="InterPro" id="IPR036643">
    <property type="entry name" value="RNApol_insert_sf"/>
</dbReference>
<dbReference type="InterPro" id="IPR001514">
    <property type="entry name" value="DNA-dir_RNA_pol_30-40kDasu_CS"/>
</dbReference>
<dbReference type="Gene3D" id="3.30.70.3110">
    <property type="match status" value="1"/>
</dbReference>
<feature type="domain" description="4Fe-4S ferredoxin-type" evidence="4">
    <location>
        <begin position="167"/>
        <end position="199"/>
    </location>
</feature>
<comment type="caution">
    <text evidence="5">The sequence shown here is derived from an EMBL/GenBank/DDBJ whole genome shotgun (WGS) entry which is preliminary data.</text>
</comment>
<dbReference type="PROSITE" id="PS00446">
    <property type="entry name" value="RNA_POL_D_30KD"/>
    <property type="match status" value="1"/>
</dbReference>
<gene>
    <name evidence="5" type="ORF">S01H4_14863</name>
</gene>
<dbReference type="SMART" id="SM00662">
    <property type="entry name" value="RPOLD"/>
    <property type="match status" value="1"/>
</dbReference>
<dbReference type="GO" id="GO:0006351">
    <property type="term" value="P:DNA-templated transcription"/>
    <property type="evidence" value="ECO:0007669"/>
    <property type="project" value="InterPro"/>
</dbReference>
<dbReference type="Gene3D" id="2.170.120.12">
    <property type="entry name" value="DNA-directed RNA polymerase, insert domain"/>
    <property type="match status" value="1"/>
</dbReference>
<name>X1AZ03_9ZZZZ</name>
<dbReference type="InterPro" id="IPR036603">
    <property type="entry name" value="RBP11-like"/>
</dbReference>
<dbReference type="InterPro" id="IPR011262">
    <property type="entry name" value="DNA-dir_RNA_pol_insert"/>
</dbReference>
<dbReference type="AlphaFoldDB" id="X1AZ03"/>
<dbReference type="Gene3D" id="3.30.1360.10">
    <property type="entry name" value="RNA polymerase, RBP11-like subunit"/>
    <property type="match status" value="1"/>
</dbReference>
<dbReference type="PANTHER" id="PTHR11800:SF2">
    <property type="entry name" value="DNA-DIRECTED RNA POLYMERASE II SUBUNIT RPB3"/>
    <property type="match status" value="1"/>
</dbReference>
<evidence type="ECO:0000256" key="3">
    <source>
        <dbReference type="ARBA" id="ARBA00025804"/>
    </source>
</evidence>
<reference evidence="5" key="1">
    <citation type="journal article" date="2014" name="Front. Microbiol.">
        <title>High frequency of phylogenetically diverse reductive dehalogenase-homologous genes in deep subseafloor sedimentary metagenomes.</title>
        <authorList>
            <person name="Kawai M."/>
            <person name="Futagami T."/>
            <person name="Toyoda A."/>
            <person name="Takaki Y."/>
            <person name="Nishi S."/>
            <person name="Hori S."/>
            <person name="Arai W."/>
            <person name="Tsubouchi T."/>
            <person name="Morono Y."/>
            <person name="Uchiyama I."/>
            <person name="Ito T."/>
            <person name="Fujiyama A."/>
            <person name="Inagaki F."/>
            <person name="Takami H."/>
        </authorList>
    </citation>
    <scope>NUCLEOTIDE SEQUENCE</scope>
    <source>
        <strain evidence="5">Expedition CK06-06</strain>
    </source>
</reference>
<dbReference type="Pfam" id="PF01193">
    <property type="entry name" value="RNA_pol_L"/>
    <property type="match status" value="1"/>
</dbReference>